<organism evidence="2 3">
    <name type="scientific">Arthrobacter parietis</name>
    <dbReference type="NCBI Taxonomy" id="271434"/>
    <lineage>
        <taxon>Bacteria</taxon>
        <taxon>Bacillati</taxon>
        <taxon>Actinomycetota</taxon>
        <taxon>Actinomycetes</taxon>
        <taxon>Micrococcales</taxon>
        <taxon>Micrococcaceae</taxon>
        <taxon>Arthrobacter</taxon>
    </lineage>
</organism>
<dbReference type="EMBL" id="BAAAON010000001">
    <property type="protein sequence ID" value="GAA2173487.1"/>
    <property type="molecule type" value="Genomic_DNA"/>
</dbReference>
<evidence type="ECO:0000313" key="2">
    <source>
        <dbReference type="EMBL" id="GAA2173487.1"/>
    </source>
</evidence>
<proteinExistence type="predicted"/>
<feature type="region of interest" description="Disordered" evidence="1">
    <location>
        <begin position="1"/>
        <end position="22"/>
    </location>
</feature>
<sequence length="79" mass="8445">MQAERSYQLAQENGLGDDDFPPLRDEDVPAAIWLGAVALFITEDGLDGNAIVARNQEPILAARAAGFTIGEIAEYAALK</sequence>
<protein>
    <submittedName>
        <fullName evidence="2">Uncharacterized protein</fullName>
    </submittedName>
</protein>
<keyword evidence="3" id="KW-1185">Reference proteome</keyword>
<accession>A0ABP5MHK9</accession>
<reference evidence="3" key="1">
    <citation type="journal article" date="2019" name="Int. J. Syst. Evol. Microbiol.">
        <title>The Global Catalogue of Microorganisms (GCM) 10K type strain sequencing project: providing services to taxonomists for standard genome sequencing and annotation.</title>
        <authorList>
            <consortium name="The Broad Institute Genomics Platform"/>
            <consortium name="The Broad Institute Genome Sequencing Center for Infectious Disease"/>
            <person name="Wu L."/>
            <person name="Ma J."/>
        </authorList>
    </citation>
    <scope>NUCLEOTIDE SEQUENCE [LARGE SCALE GENOMIC DNA]</scope>
    <source>
        <strain evidence="3">JCM 14917</strain>
    </source>
</reference>
<dbReference type="RefSeq" id="WP_346027563.1">
    <property type="nucleotide sequence ID" value="NZ_BAAAON010000001.1"/>
</dbReference>
<evidence type="ECO:0000256" key="1">
    <source>
        <dbReference type="SAM" id="MobiDB-lite"/>
    </source>
</evidence>
<name>A0ABP5MHK9_9MICC</name>
<evidence type="ECO:0000313" key="3">
    <source>
        <dbReference type="Proteomes" id="UP001500974"/>
    </source>
</evidence>
<comment type="caution">
    <text evidence="2">The sequence shown here is derived from an EMBL/GenBank/DDBJ whole genome shotgun (WGS) entry which is preliminary data.</text>
</comment>
<gene>
    <name evidence="2" type="ORF">GCM10009784_07970</name>
</gene>
<dbReference type="Proteomes" id="UP001500974">
    <property type="component" value="Unassembled WGS sequence"/>
</dbReference>